<reference evidence="1 2" key="1">
    <citation type="submission" date="2023-03" db="EMBL/GenBank/DDBJ databases">
        <title>WGS of Gossypium arboreum.</title>
        <authorList>
            <person name="Yu D."/>
        </authorList>
    </citation>
    <scope>NUCLEOTIDE SEQUENCE [LARGE SCALE GENOMIC DNA]</scope>
    <source>
        <tissue evidence="1">Leaf</tissue>
    </source>
</reference>
<keyword evidence="2" id="KW-1185">Reference proteome</keyword>
<sequence>MENGVCDGAGGRQHGRVGVVLVADSMGEWEEARIHGVLPGQTISHLQLADDMILFLKAEEMVVENMKFILRCLETFSGLSINFKKSCIVGFGVMRNFYTIWQLYEQIREGWLLGTWWLRNLERNWRDGNVEAPVSVIKRIDKIRRNFLWGGLDGKRKMAKVNWKQICRPKENGGARVVNLEIKNKALLAKWRW</sequence>
<gene>
    <name evidence="1" type="ORF">PVK06_018587</name>
</gene>
<evidence type="ECO:0000313" key="1">
    <source>
        <dbReference type="EMBL" id="KAK5823824.1"/>
    </source>
</evidence>
<protein>
    <recommendedName>
        <fullName evidence="3">Reverse transcriptase</fullName>
    </recommendedName>
</protein>
<name>A0ABR0PHR9_GOSAR</name>
<organism evidence="1 2">
    <name type="scientific">Gossypium arboreum</name>
    <name type="common">Tree cotton</name>
    <name type="synonym">Gossypium nanking</name>
    <dbReference type="NCBI Taxonomy" id="29729"/>
    <lineage>
        <taxon>Eukaryota</taxon>
        <taxon>Viridiplantae</taxon>
        <taxon>Streptophyta</taxon>
        <taxon>Embryophyta</taxon>
        <taxon>Tracheophyta</taxon>
        <taxon>Spermatophyta</taxon>
        <taxon>Magnoliopsida</taxon>
        <taxon>eudicotyledons</taxon>
        <taxon>Gunneridae</taxon>
        <taxon>Pentapetalae</taxon>
        <taxon>rosids</taxon>
        <taxon>malvids</taxon>
        <taxon>Malvales</taxon>
        <taxon>Malvaceae</taxon>
        <taxon>Malvoideae</taxon>
        <taxon>Gossypium</taxon>
    </lineage>
</organism>
<evidence type="ECO:0008006" key="3">
    <source>
        <dbReference type="Google" id="ProtNLM"/>
    </source>
</evidence>
<dbReference type="Proteomes" id="UP001358586">
    <property type="component" value="Chromosome 6"/>
</dbReference>
<comment type="caution">
    <text evidence="1">The sequence shown here is derived from an EMBL/GenBank/DDBJ whole genome shotgun (WGS) entry which is preliminary data.</text>
</comment>
<proteinExistence type="predicted"/>
<dbReference type="PANTHER" id="PTHR33116:SF75">
    <property type="entry name" value="RIBONUCLEASE H PROTEIN"/>
    <property type="match status" value="1"/>
</dbReference>
<dbReference type="PANTHER" id="PTHR33116">
    <property type="entry name" value="REVERSE TRANSCRIPTASE ZINC-BINDING DOMAIN-CONTAINING PROTEIN-RELATED-RELATED"/>
    <property type="match status" value="1"/>
</dbReference>
<dbReference type="EMBL" id="JARKNE010000006">
    <property type="protein sequence ID" value="KAK5823824.1"/>
    <property type="molecule type" value="Genomic_DNA"/>
</dbReference>
<evidence type="ECO:0000313" key="2">
    <source>
        <dbReference type="Proteomes" id="UP001358586"/>
    </source>
</evidence>
<accession>A0ABR0PHR9</accession>